<evidence type="ECO:0000256" key="1">
    <source>
        <dbReference type="ARBA" id="ARBA00005709"/>
    </source>
</evidence>
<dbReference type="Pfam" id="PF00669">
    <property type="entry name" value="Flagellin_N"/>
    <property type="match status" value="1"/>
</dbReference>
<accession>A0A931MJY5</accession>
<name>A0A931MJY5_9SPHN</name>
<proteinExistence type="inferred from homology"/>
<dbReference type="PANTHER" id="PTHR42792">
    <property type="entry name" value="FLAGELLIN"/>
    <property type="match status" value="1"/>
</dbReference>
<evidence type="ECO:0000256" key="2">
    <source>
        <dbReference type="ARBA" id="ARBA00023143"/>
    </source>
</evidence>
<comment type="function">
    <text evidence="3">Flagellin is the subunit protein which polymerizes to form the filaments of bacterial flagella.</text>
</comment>
<keyword evidence="3" id="KW-0964">Secreted</keyword>
<dbReference type="Gene3D" id="1.20.1330.10">
    <property type="entry name" value="f41 fragment of flagellin, N-terminal domain"/>
    <property type="match status" value="1"/>
</dbReference>
<evidence type="ECO:0000259" key="4">
    <source>
        <dbReference type="Pfam" id="PF00669"/>
    </source>
</evidence>
<evidence type="ECO:0000256" key="3">
    <source>
        <dbReference type="RuleBase" id="RU362073"/>
    </source>
</evidence>
<dbReference type="GO" id="GO:0009288">
    <property type="term" value="C:bacterial-type flagellum"/>
    <property type="evidence" value="ECO:0007669"/>
    <property type="project" value="UniProtKB-SubCell"/>
</dbReference>
<feature type="domain" description="Flagellin C-terminal" evidence="5">
    <location>
        <begin position="221"/>
        <end position="301"/>
    </location>
</feature>
<organism evidence="6 7">
    <name type="scientific">Novosphingobium aureum</name>
    <dbReference type="NCBI Taxonomy" id="2792964"/>
    <lineage>
        <taxon>Bacteria</taxon>
        <taxon>Pseudomonadati</taxon>
        <taxon>Pseudomonadota</taxon>
        <taxon>Alphaproteobacteria</taxon>
        <taxon>Sphingomonadales</taxon>
        <taxon>Sphingomonadaceae</taxon>
        <taxon>Novosphingobium</taxon>
    </lineage>
</organism>
<reference evidence="6" key="1">
    <citation type="submission" date="2020-11" db="EMBL/GenBank/DDBJ databases">
        <title>Novosphingobium aureum sp. nov., a marine bacterium isolated from sediment of a salt flat.</title>
        <authorList>
            <person name="Yoo Y."/>
            <person name="Kim J.-J."/>
        </authorList>
    </citation>
    <scope>NUCLEOTIDE SEQUENCE</scope>
    <source>
        <strain evidence="6">YJ-S2-02</strain>
    </source>
</reference>
<dbReference type="GO" id="GO:0005576">
    <property type="term" value="C:extracellular region"/>
    <property type="evidence" value="ECO:0007669"/>
    <property type="project" value="UniProtKB-SubCell"/>
</dbReference>
<evidence type="ECO:0000313" key="7">
    <source>
        <dbReference type="Proteomes" id="UP000617634"/>
    </source>
</evidence>
<dbReference type="PANTHER" id="PTHR42792:SF1">
    <property type="entry name" value="FLAGELLAR HOOK-ASSOCIATED PROTEIN 3"/>
    <property type="match status" value="1"/>
</dbReference>
<comment type="subcellular location">
    <subcellularLocation>
        <location evidence="3">Secreted</location>
    </subcellularLocation>
    <subcellularLocation>
        <location evidence="3">Bacterial flagellum</location>
    </subcellularLocation>
</comment>
<dbReference type="GO" id="GO:0005198">
    <property type="term" value="F:structural molecule activity"/>
    <property type="evidence" value="ECO:0007669"/>
    <property type="project" value="UniProtKB-UniRule"/>
</dbReference>
<evidence type="ECO:0000313" key="6">
    <source>
        <dbReference type="EMBL" id="MBH0111909.1"/>
    </source>
</evidence>
<comment type="similarity">
    <text evidence="1 3">Belongs to the bacterial flagellin family.</text>
</comment>
<protein>
    <recommendedName>
        <fullName evidence="3">Flagellin</fullName>
    </recommendedName>
</protein>
<dbReference type="Proteomes" id="UP000617634">
    <property type="component" value="Unassembled WGS sequence"/>
</dbReference>
<keyword evidence="6" id="KW-0282">Flagellum</keyword>
<dbReference type="EMBL" id="JADZGI010000001">
    <property type="protein sequence ID" value="MBH0111909.1"/>
    <property type="molecule type" value="Genomic_DNA"/>
</dbReference>
<dbReference type="InterPro" id="IPR001029">
    <property type="entry name" value="Flagellin_N"/>
</dbReference>
<keyword evidence="2 3" id="KW-0975">Bacterial flagellum</keyword>
<keyword evidence="6" id="KW-0966">Cell projection</keyword>
<keyword evidence="7" id="KW-1185">Reference proteome</keyword>
<keyword evidence="6" id="KW-0969">Cilium</keyword>
<dbReference type="InterPro" id="IPR046358">
    <property type="entry name" value="Flagellin_C"/>
</dbReference>
<dbReference type="InterPro" id="IPR001492">
    <property type="entry name" value="Flagellin"/>
</dbReference>
<dbReference type="Pfam" id="PF00700">
    <property type="entry name" value="Flagellin_C"/>
    <property type="match status" value="1"/>
</dbReference>
<dbReference type="RefSeq" id="WP_197160620.1">
    <property type="nucleotide sequence ID" value="NZ_JADZGI010000001.1"/>
</dbReference>
<dbReference type="AlphaFoldDB" id="A0A931MJY5"/>
<comment type="caution">
    <text evidence="6">The sequence shown here is derived from an EMBL/GenBank/DDBJ whole genome shotgun (WGS) entry which is preliminary data.</text>
</comment>
<sequence>MTRVATIPLQRTLASSMARTQSNLAESQVQLSTGKKADDYAGLGLNATRALSARSMLAQQSSYKAAATYLSTTLSIYDASLTQIDNTVTDLRTRLLTALGTDDSSGLQNTLEAAFDDMRSNLNAASGGVSLFAGSQSKTKPFIPTDLSELATLDPADAFANDTVRQSSRVGDGVDLQYGILASDVATDLVAAFGTLAAAGPFGDTLTDAQMDAIRTALDQFDTGLGDVRAANAVNGRNQNRAEMMAERADERSDLLTDVIGSIEDADMAEVAMQISQRQTVLEASYSVFARLSSLSLTNYI</sequence>
<feature type="domain" description="Flagellin N-terminal" evidence="4">
    <location>
        <begin position="10"/>
        <end position="136"/>
    </location>
</feature>
<gene>
    <name evidence="6" type="ORF">I5E68_02950</name>
</gene>
<evidence type="ECO:0000259" key="5">
    <source>
        <dbReference type="Pfam" id="PF00700"/>
    </source>
</evidence>
<dbReference type="SUPFAM" id="SSF64518">
    <property type="entry name" value="Phase 1 flagellin"/>
    <property type="match status" value="1"/>
</dbReference>